<keyword evidence="4" id="KW-1185">Reference proteome</keyword>
<dbReference type="Proteomes" id="UP001595528">
    <property type="component" value="Unassembled WGS sequence"/>
</dbReference>
<dbReference type="EMBL" id="JBHRTR010000020">
    <property type="protein sequence ID" value="MFC3227120.1"/>
    <property type="molecule type" value="Genomic_DNA"/>
</dbReference>
<feature type="domain" description="Nudix hydrolase" evidence="2">
    <location>
        <begin position="36"/>
        <end position="161"/>
    </location>
</feature>
<dbReference type="InterPro" id="IPR029401">
    <property type="entry name" value="Nudix_N"/>
</dbReference>
<dbReference type="InterPro" id="IPR000086">
    <property type="entry name" value="NUDIX_hydrolase_dom"/>
</dbReference>
<evidence type="ECO:0000313" key="3">
    <source>
        <dbReference type="EMBL" id="MFC3227120.1"/>
    </source>
</evidence>
<accession>A0ABV7KXT8</accession>
<dbReference type="PROSITE" id="PS51462">
    <property type="entry name" value="NUDIX"/>
    <property type="match status" value="1"/>
</dbReference>
<sequence length="188" mass="21100">MSVQSPADYGFRQEVPEGDDRQRLVCGDCGWIHYVNPKIVVGAVIAHGEKLLICRRAIEPRKGFWTIPAGYMEERESSEQGAAREAREEACAEIRIDGLLGVYNIARISQVQLIYRAELVDGQHAPGPESLESRLVAWDEIPWTELAFPTVQWALNAWHAHRGRPLAAPDTNPPDIDPHWKSLTARQA</sequence>
<evidence type="ECO:0000256" key="1">
    <source>
        <dbReference type="SAM" id="MobiDB-lite"/>
    </source>
</evidence>
<evidence type="ECO:0000259" key="2">
    <source>
        <dbReference type="PROSITE" id="PS51462"/>
    </source>
</evidence>
<gene>
    <name evidence="3" type="ORF">ACFOGJ_07770</name>
</gene>
<dbReference type="CDD" id="cd04511">
    <property type="entry name" value="NUDIX_Hydrolase"/>
    <property type="match status" value="1"/>
</dbReference>
<dbReference type="SUPFAM" id="SSF55811">
    <property type="entry name" value="Nudix"/>
    <property type="match status" value="1"/>
</dbReference>
<reference evidence="4" key="1">
    <citation type="journal article" date="2019" name="Int. J. Syst. Evol. Microbiol.">
        <title>The Global Catalogue of Microorganisms (GCM) 10K type strain sequencing project: providing services to taxonomists for standard genome sequencing and annotation.</title>
        <authorList>
            <consortium name="The Broad Institute Genomics Platform"/>
            <consortium name="The Broad Institute Genome Sequencing Center for Infectious Disease"/>
            <person name="Wu L."/>
            <person name="Ma J."/>
        </authorList>
    </citation>
    <scope>NUCLEOTIDE SEQUENCE [LARGE SCALE GENOMIC DNA]</scope>
    <source>
        <strain evidence="4">KCTC 42964</strain>
    </source>
</reference>
<name>A0ABV7KXT8_9PROT</name>
<evidence type="ECO:0000313" key="4">
    <source>
        <dbReference type="Proteomes" id="UP001595528"/>
    </source>
</evidence>
<comment type="caution">
    <text evidence="3">The sequence shown here is derived from an EMBL/GenBank/DDBJ whole genome shotgun (WGS) entry which is preliminary data.</text>
</comment>
<feature type="region of interest" description="Disordered" evidence="1">
    <location>
        <begin position="166"/>
        <end position="188"/>
    </location>
</feature>
<dbReference type="InterPro" id="IPR015797">
    <property type="entry name" value="NUDIX_hydrolase-like_dom_sf"/>
</dbReference>
<dbReference type="Gene3D" id="3.90.79.10">
    <property type="entry name" value="Nucleoside Triphosphate Pyrophosphohydrolase"/>
    <property type="match status" value="1"/>
</dbReference>
<dbReference type="Gene3D" id="2.20.70.10">
    <property type="match status" value="1"/>
</dbReference>
<dbReference type="Pfam" id="PF14803">
    <property type="entry name" value="Zn_ribbon_Nudix"/>
    <property type="match status" value="1"/>
</dbReference>
<protein>
    <submittedName>
        <fullName evidence="3">NUDIX domain-containing protein</fullName>
    </submittedName>
</protein>
<dbReference type="RefSeq" id="WP_379899283.1">
    <property type="nucleotide sequence ID" value="NZ_JBHRTR010000020.1"/>
</dbReference>
<proteinExistence type="predicted"/>
<dbReference type="Pfam" id="PF00293">
    <property type="entry name" value="NUDIX"/>
    <property type="match status" value="1"/>
</dbReference>
<organism evidence="3 4">
    <name type="scientific">Marinibaculum pumilum</name>
    <dbReference type="NCBI Taxonomy" id="1766165"/>
    <lineage>
        <taxon>Bacteria</taxon>
        <taxon>Pseudomonadati</taxon>
        <taxon>Pseudomonadota</taxon>
        <taxon>Alphaproteobacteria</taxon>
        <taxon>Rhodospirillales</taxon>
        <taxon>Rhodospirillaceae</taxon>
        <taxon>Marinibaculum</taxon>
    </lineage>
</organism>
<dbReference type="PANTHER" id="PTHR43222">
    <property type="entry name" value="NUDIX HYDROLASE 23"/>
    <property type="match status" value="1"/>
</dbReference>
<dbReference type="PANTHER" id="PTHR43222:SF2">
    <property type="entry name" value="NUDIX HYDROLASE 23, CHLOROPLASTIC"/>
    <property type="match status" value="1"/>
</dbReference>